<proteinExistence type="predicted"/>
<evidence type="ECO:0000313" key="2">
    <source>
        <dbReference type="Proteomes" id="UP000007880"/>
    </source>
</evidence>
<sequence>MEFALMIILLAIVMLSILLIVGDSIREFFNDIGIRWSLFGSQGLWTPLYLHRMF</sequence>
<accession>I0I5N8</accession>
<keyword evidence="2" id="KW-1185">Reference proteome</keyword>
<reference evidence="1 2" key="1">
    <citation type="submission" date="2012-02" db="EMBL/GenBank/DDBJ databases">
        <title>Complete genome sequence of Caldilinea aerophila DSM 14535 (= NBRC 102666).</title>
        <authorList>
            <person name="Oguchi A."/>
            <person name="Hosoyama A."/>
            <person name="Sekine M."/>
            <person name="Fukai R."/>
            <person name="Kato Y."/>
            <person name="Nakamura S."/>
            <person name="Hanada S."/>
            <person name="Yamazaki S."/>
            <person name="Fujita N."/>
        </authorList>
    </citation>
    <scope>NUCLEOTIDE SEQUENCE [LARGE SCALE GENOMIC DNA]</scope>
    <source>
        <strain evidence="2">DSM 14535 / JCM 11387 / NBRC 104270 / STL-6-O1</strain>
    </source>
</reference>
<dbReference type="Proteomes" id="UP000007880">
    <property type="component" value="Chromosome"/>
</dbReference>
<dbReference type="STRING" id="926550.CLDAP_25360"/>
<gene>
    <name evidence="1" type="ordered locus">CLDAP_25360</name>
</gene>
<evidence type="ECO:0000313" key="1">
    <source>
        <dbReference type="EMBL" id="BAM00576.1"/>
    </source>
</evidence>
<dbReference type="HOGENOM" id="CLU_3041377_0_0_0"/>
<organism evidence="1 2">
    <name type="scientific">Caldilinea aerophila (strain DSM 14535 / JCM 11387 / NBRC 104270 / STL-6-O1)</name>
    <dbReference type="NCBI Taxonomy" id="926550"/>
    <lineage>
        <taxon>Bacteria</taxon>
        <taxon>Bacillati</taxon>
        <taxon>Chloroflexota</taxon>
        <taxon>Caldilineae</taxon>
        <taxon>Caldilineales</taxon>
        <taxon>Caldilineaceae</taxon>
        <taxon>Caldilinea</taxon>
    </lineage>
</organism>
<dbReference type="KEGG" id="cap:CLDAP_25360"/>
<dbReference type="EMBL" id="AP012337">
    <property type="protein sequence ID" value="BAM00576.1"/>
    <property type="molecule type" value="Genomic_DNA"/>
</dbReference>
<dbReference type="AlphaFoldDB" id="I0I5N8"/>
<protein>
    <submittedName>
        <fullName evidence="1">Uncharacterized protein</fullName>
    </submittedName>
</protein>
<name>I0I5N8_CALAS</name>